<dbReference type="PANTHER" id="PTHR10612:SF34">
    <property type="entry name" value="APOLIPOPROTEIN D"/>
    <property type="match status" value="1"/>
</dbReference>
<comment type="subcellular location">
    <subcellularLocation>
        <location evidence="2">Cell outer membrane</location>
    </subcellularLocation>
</comment>
<keyword evidence="2" id="KW-0472">Membrane</keyword>
<dbReference type="InterPro" id="IPR022271">
    <property type="entry name" value="Lipocalin_ApoD"/>
</dbReference>
<keyword evidence="3" id="KW-0564">Palmitate</keyword>
<proteinExistence type="inferred from homology"/>
<comment type="caution">
    <text evidence="5">The sequence shown here is derived from an EMBL/GenBank/DDBJ whole genome shotgun (WGS) entry which is preliminary data.</text>
</comment>
<dbReference type="InterPro" id="IPR002446">
    <property type="entry name" value="Lipocalin_bac"/>
</dbReference>
<comment type="similarity">
    <text evidence="1 2">Belongs to the calycin superfamily. Lipocalin family.</text>
</comment>
<dbReference type="InterPro" id="IPR047202">
    <property type="entry name" value="Lipocalin_Blc-like_dom"/>
</dbReference>
<dbReference type="PANTHER" id="PTHR10612">
    <property type="entry name" value="APOLIPOPROTEIN D"/>
    <property type="match status" value="1"/>
</dbReference>
<sequence length="170" mass="18881">MLASLLAIAGLVTGCTGVPEGVTPVQPFAVERYLGHWYEIKRLDHSFEAGLTDVSATYSLRDDGGIKVVNRGYDTEKAEWKEAIGKGYFLKDQNTGSLKVSFFGPFYGGYHIAKLDADYQMALVVGPNTDYAWLLSRSEQPSLVQCDQFMQVARNLGISDDQWITVRDCQ</sequence>
<evidence type="ECO:0000313" key="5">
    <source>
        <dbReference type="EMBL" id="MDO6455180.1"/>
    </source>
</evidence>
<dbReference type="Gene3D" id="2.40.128.20">
    <property type="match status" value="1"/>
</dbReference>
<dbReference type="InterPro" id="IPR012674">
    <property type="entry name" value="Calycin"/>
</dbReference>
<keyword evidence="2" id="KW-0998">Cell outer membrane</keyword>
<name>A0AAW7XM78_9GAMM</name>
<feature type="lipid moiety-binding region" description="N-palmitoyl cysteine" evidence="3">
    <location>
        <position position="15"/>
    </location>
</feature>
<dbReference type="GO" id="GO:0009279">
    <property type="term" value="C:cell outer membrane"/>
    <property type="evidence" value="ECO:0007669"/>
    <property type="project" value="UniProtKB-SubCell"/>
</dbReference>
<dbReference type="GO" id="GO:0006950">
    <property type="term" value="P:response to stress"/>
    <property type="evidence" value="ECO:0007669"/>
    <property type="project" value="UniProtKB-ARBA"/>
</dbReference>
<dbReference type="PRINTS" id="PR01171">
    <property type="entry name" value="BCTLIPOCALIN"/>
</dbReference>
<evidence type="ECO:0000256" key="1">
    <source>
        <dbReference type="ARBA" id="ARBA00006889"/>
    </source>
</evidence>
<evidence type="ECO:0000256" key="2">
    <source>
        <dbReference type="PIRNR" id="PIRNR036893"/>
    </source>
</evidence>
<keyword evidence="2" id="KW-0446">Lipid-binding</keyword>
<evidence type="ECO:0000313" key="6">
    <source>
        <dbReference type="Proteomes" id="UP001169862"/>
    </source>
</evidence>
<feature type="lipid moiety-binding region" description="S-diacylglycerol cysteine" evidence="3">
    <location>
        <position position="15"/>
    </location>
</feature>
<organism evidence="5 6">
    <name type="scientific">Neptunomonas phycophila</name>
    <dbReference type="NCBI Taxonomy" id="1572645"/>
    <lineage>
        <taxon>Bacteria</taxon>
        <taxon>Pseudomonadati</taxon>
        <taxon>Pseudomonadota</taxon>
        <taxon>Gammaproteobacteria</taxon>
        <taxon>Oceanospirillales</taxon>
        <taxon>Oceanospirillaceae</taxon>
        <taxon>Neptunomonas</taxon>
    </lineage>
</organism>
<dbReference type="CDD" id="cd19438">
    <property type="entry name" value="lipocalin_Blc-like"/>
    <property type="match status" value="1"/>
</dbReference>
<keyword evidence="2 3" id="KW-0449">Lipoprotein</keyword>
<protein>
    <recommendedName>
        <fullName evidence="2">Outer membrane lipoprotein Blc</fullName>
    </recommendedName>
</protein>
<dbReference type="EMBL" id="JAUOPG010000013">
    <property type="protein sequence ID" value="MDO6455180.1"/>
    <property type="molecule type" value="Genomic_DNA"/>
</dbReference>
<dbReference type="InterPro" id="IPR000566">
    <property type="entry name" value="Lipocln_cytosolic_FA-bd_dom"/>
</dbReference>
<comment type="function">
    <text evidence="2">Involved in the storage or transport of lipids necessary for membrane maintenance under stressful conditions. Displays a binding preference for lysophospholipids.</text>
</comment>
<reference evidence="5" key="1">
    <citation type="submission" date="2023-07" db="EMBL/GenBank/DDBJ databases">
        <title>Genome content predicts the carbon catabolic preferences of heterotrophic bacteria.</title>
        <authorList>
            <person name="Gralka M."/>
        </authorList>
    </citation>
    <scope>NUCLEOTIDE SEQUENCE</scope>
    <source>
        <strain evidence="5">I2M16</strain>
    </source>
</reference>
<evidence type="ECO:0000259" key="4">
    <source>
        <dbReference type="Pfam" id="PF08212"/>
    </source>
</evidence>
<evidence type="ECO:0000256" key="3">
    <source>
        <dbReference type="PIRSR" id="PIRSR036893-52"/>
    </source>
</evidence>
<dbReference type="AlphaFoldDB" id="A0AAW7XM78"/>
<feature type="domain" description="Lipocalin/cytosolic fatty-acid binding" evidence="4">
    <location>
        <begin position="30"/>
        <end position="165"/>
    </location>
</feature>
<comment type="subunit">
    <text evidence="2">Homodimer.</text>
</comment>
<dbReference type="GO" id="GO:0008289">
    <property type="term" value="F:lipid binding"/>
    <property type="evidence" value="ECO:0007669"/>
    <property type="project" value="UniProtKB-UniRule"/>
</dbReference>
<dbReference type="Proteomes" id="UP001169862">
    <property type="component" value="Unassembled WGS sequence"/>
</dbReference>
<gene>
    <name evidence="5" type="ORF">Q4490_16580</name>
</gene>
<dbReference type="PIRSF" id="PIRSF036893">
    <property type="entry name" value="Lipocalin_ApoD"/>
    <property type="match status" value="1"/>
</dbReference>
<dbReference type="Pfam" id="PF08212">
    <property type="entry name" value="Lipocalin_2"/>
    <property type="match status" value="1"/>
</dbReference>
<accession>A0AAW7XM78</accession>
<dbReference type="SUPFAM" id="SSF50814">
    <property type="entry name" value="Lipocalins"/>
    <property type="match status" value="1"/>
</dbReference>